<dbReference type="PANTHER" id="PTHR11496:SF83">
    <property type="entry name" value="HYDROXYACID-OXOACID TRANSHYDROGENASE, MITOCHONDRIAL"/>
    <property type="match status" value="1"/>
</dbReference>
<keyword evidence="3 6" id="KW-0560">Oxidoreductase</keyword>
<dbReference type="PANTHER" id="PTHR11496">
    <property type="entry name" value="ALCOHOL DEHYDROGENASE"/>
    <property type="match status" value="1"/>
</dbReference>
<feature type="domain" description="Alcohol dehydrogenase iron-type/glycerol dehydrogenase GldA" evidence="4">
    <location>
        <begin position="26"/>
        <end position="189"/>
    </location>
</feature>
<dbReference type="STRING" id="198628.Dda3937_02629"/>
<dbReference type="Pfam" id="PF25137">
    <property type="entry name" value="ADH_Fe_C"/>
    <property type="match status" value="1"/>
</dbReference>
<protein>
    <submittedName>
        <fullName evidence="6">Alcohol dehydrogenase</fullName>
        <ecNumber evidence="6">1.1.1.1</ecNumber>
    </submittedName>
</protein>
<evidence type="ECO:0000259" key="5">
    <source>
        <dbReference type="Pfam" id="PF25137"/>
    </source>
</evidence>
<proteinExistence type="inferred from homology"/>
<evidence type="ECO:0000256" key="2">
    <source>
        <dbReference type="ARBA" id="ARBA00007358"/>
    </source>
</evidence>
<evidence type="ECO:0000256" key="1">
    <source>
        <dbReference type="ARBA" id="ARBA00001962"/>
    </source>
</evidence>
<dbReference type="FunFam" id="3.40.50.1970:FF:000003">
    <property type="entry name" value="Alcohol dehydrogenase, iron-containing"/>
    <property type="match status" value="1"/>
</dbReference>
<dbReference type="AlphaFoldDB" id="E0SFF0"/>
<keyword evidence="7" id="KW-1185">Reference proteome</keyword>
<dbReference type="GO" id="GO:0046872">
    <property type="term" value="F:metal ion binding"/>
    <property type="evidence" value="ECO:0007669"/>
    <property type="project" value="InterPro"/>
</dbReference>
<gene>
    <name evidence="6" type="ordered locus">Dda3937_02629</name>
</gene>
<dbReference type="Proteomes" id="UP000006859">
    <property type="component" value="Chromosome"/>
</dbReference>
<dbReference type="EMBL" id="CP002038">
    <property type="protein sequence ID" value="ADN00003.1"/>
    <property type="molecule type" value="Genomic_DNA"/>
</dbReference>
<dbReference type="InterPro" id="IPR039697">
    <property type="entry name" value="Alcohol_dehydrogenase_Fe"/>
</dbReference>
<feature type="domain" description="Fe-containing alcohol dehydrogenase-like C-terminal" evidence="5">
    <location>
        <begin position="203"/>
        <end position="396"/>
    </location>
</feature>
<name>E0SFF0_DICD3</name>
<comment type="cofactor">
    <cofactor evidence="1">
        <name>Fe cation</name>
        <dbReference type="ChEBI" id="CHEBI:24875"/>
    </cofactor>
</comment>
<dbReference type="InterPro" id="IPR056798">
    <property type="entry name" value="ADH_Fe_C"/>
</dbReference>
<dbReference type="eggNOG" id="COG1454">
    <property type="taxonomic scope" value="Bacteria"/>
</dbReference>
<sequence length="398" mass="42418">MIEKNQTYPAEVTAKRQGTSMNINSTLISGYQALQDLGYLLRGRQHVLLVTDKNIVGLAGVQALIAQLKAGVPQLSLIDNVPAEPSQHDVAAVLQQLPATQPDLVVGVGGGSVLDVAKLLSLLCAGEEGITLDSLLEGRKPTRRTTSLLIPTTAGTGSEATPNAILAIPEKETKVGIITPVMLPDYVALVPELTTSMPAHIAASTGIDALCHLIECFTATIANPVADNYALIGMKKLFANIETAVNEPDNLEARLNMLWASYYGGASIAHSGTHLVHAMSYPLGGKYHIPHGVANAILLAPCMRFVQHAAAEKFAQAYDLLPDADLSLSTEQKAQALVDYFTALVKRLNLPSSLQQLGISPDHLPYLVESALQVQRLMKNVPTAVTAEDVHAIYSTLF</sequence>
<evidence type="ECO:0000313" key="7">
    <source>
        <dbReference type="Proteomes" id="UP000006859"/>
    </source>
</evidence>
<dbReference type="Gene3D" id="1.20.1090.10">
    <property type="entry name" value="Dehydroquinate synthase-like - alpha domain"/>
    <property type="match status" value="1"/>
</dbReference>
<dbReference type="GO" id="GO:0004022">
    <property type="term" value="F:alcohol dehydrogenase (NAD+) activity"/>
    <property type="evidence" value="ECO:0007669"/>
    <property type="project" value="UniProtKB-EC"/>
</dbReference>
<dbReference type="HOGENOM" id="CLU_007207_0_0_6"/>
<organism evidence="6 7">
    <name type="scientific">Dickeya dadantii (strain 3937)</name>
    <name type="common">Erwinia chrysanthemi (strain 3937)</name>
    <dbReference type="NCBI Taxonomy" id="198628"/>
    <lineage>
        <taxon>Bacteria</taxon>
        <taxon>Pseudomonadati</taxon>
        <taxon>Pseudomonadota</taxon>
        <taxon>Gammaproteobacteria</taxon>
        <taxon>Enterobacterales</taxon>
        <taxon>Pectobacteriaceae</taxon>
        <taxon>Dickeya</taxon>
    </lineage>
</organism>
<dbReference type="KEGG" id="ddd:Dda3937_02629"/>
<accession>E0SFF0</accession>
<evidence type="ECO:0000313" key="6">
    <source>
        <dbReference type="EMBL" id="ADN00003.1"/>
    </source>
</evidence>
<dbReference type="SUPFAM" id="SSF56796">
    <property type="entry name" value="Dehydroquinate synthase-like"/>
    <property type="match status" value="1"/>
</dbReference>
<comment type="similarity">
    <text evidence="2">Belongs to the iron-containing alcohol dehydrogenase family.</text>
</comment>
<dbReference type="EC" id="1.1.1.1" evidence="6"/>
<dbReference type="Gene3D" id="3.40.50.1970">
    <property type="match status" value="1"/>
</dbReference>
<dbReference type="Pfam" id="PF00465">
    <property type="entry name" value="Fe-ADH"/>
    <property type="match status" value="1"/>
</dbReference>
<reference evidence="6 7" key="1">
    <citation type="journal article" date="2011" name="J. Bacteriol.">
        <title>Genome sequence of the plant-pathogenic bacterium Dickeya dadantii 3937.</title>
        <authorList>
            <person name="Glasner J.D."/>
            <person name="Yang C.H."/>
            <person name="Reverchon S."/>
            <person name="Hugouvieux-Cotte-Pattat N."/>
            <person name="Condemine G."/>
            <person name="Bohin J.P."/>
            <person name="Van Gijsegem F."/>
            <person name="Yang S."/>
            <person name="Franza T."/>
            <person name="Expert D."/>
            <person name="Plunkett G. III"/>
            <person name="San Francisco M.J."/>
            <person name="Charkowski A.O."/>
            <person name="Py B."/>
            <person name="Bell K."/>
            <person name="Rauscher L."/>
            <person name="Rodriguez-Palenzuela P."/>
            <person name="Toussaint A."/>
            <person name="Holeva M.C."/>
            <person name="He S.Y."/>
            <person name="Douet V."/>
            <person name="Boccara M."/>
            <person name="Blanco C."/>
            <person name="Toth I."/>
            <person name="Anderson B.D."/>
            <person name="Biehl B.S."/>
            <person name="Mau B."/>
            <person name="Flynn S.M."/>
            <person name="Barras F."/>
            <person name="Lindeberg M."/>
            <person name="Birch P.R."/>
            <person name="Tsuyumu S."/>
            <person name="Shi X."/>
            <person name="Hibbing M."/>
            <person name="Yap M.N."/>
            <person name="Carpentier M."/>
            <person name="Dassa E."/>
            <person name="Umehara M."/>
            <person name="Kim J.F."/>
            <person name="Rusch M."/>
            <person name="Soni P."/>
            <person name="Mayhew G.F."/>
            <person name="Fouts D.E."/>
            <person name="Gill S.R."/>
            <person name="Blattner F.R."/>
            <person name="Keen N.T."/>
            <person name="Perna N.T."/>
        </authorList>
    </citation>
    <scope>NUCLEOTIDE SEQUENCE [LARGE SCALE GENOMIC DNA]</scope>
    <source>
        <strain evidence="6 7">3937</strain>
    </source>
</reference>
<evidence type="ECO:0000256" key="3">
    <source>
        <dbReference type="ARBA" id="ARBA00023002"/>
    </source>
</evidence>
<dbReference type="InterPro" id="IPR001670">
    <property type="entry name" value="ADH_Fe/GldA"/>
</dbReference>
<dbReference type="CDD" id="cd08551">
    <property type="entry name" value="Fe-ADH"/>
    <property type="match status" value="1"/>
</dbReference>
<evidence type="ECO:0000259" key="4">
    <source>
        <dbReference type="Pfam" id="PF00465"/>
    </source>
</evidence>